<dbReference type="EMBL" id="KV744861">
    <property type="protein sequence ID" value="OCK83441.1"/>
    <property type="molecule type" value="Genomic_DNA"/>
</dbReference>
<accession>A0A8E2EGN4</accession>
<evidence type="ECO:0000313" key="1">
    <source>
        <dbReference type="EMBL" id="OCK83441.1"/>
    </source>
</evidence>
<evidence type="ECO:0000313" key="2">
    <source>
        <dbReference type="Proteomes" id="UP000250266"/>
    </source>
</evidence>
<dbReference type="GO" id="GO:0004497">
    <property type="term" value="F:monooxygenase activity"/>
    <property type="evidence" value="ECO:0007669"/>
    <property type="project" value="InterPro"/>
</dbReference>
<dbReference type="SUPFAM" id="SSF48264">
    <property type="entry name" value="Cytochrome P450"/>
    <property type="match status" value="1"/>
</dbReference>
<keyword evidence="2" id="KW-1185">Reference proteome</keyword>
<dbReference type="GO" id="GO:0016705">
    <property type="term" value="F:oxidoreductase activity, acting on paired donors, with incorporation or reduction of molecular oxygen"/>
    <property type="evidence" value="ECO:0007669"/>
    <property type="project" value="InterPro"/>
</dbReference>
<name>A0A8E2EGN4_9PEZI</name>
<organism evidence="1 2">
    <name type="scientific">Lepidopterella palustris CBS 459.81</name>
    <dbReference type="NCBI Taxonomy" id="1314670"/>
    <lineage>
        <taxon>Eukaryota</taxon>
        <taxon>Fungi</taxon>
        <taxon>Dikarya</taxon>
        <taxon>Ascomycota</taxon>
        <taxon>Pezizomycotina</taxon>
        <taxon>Dothideomycetes</taxon>
        <taxon>Pleosporomycetidae</taxon>
        <taxon>Mytilinidiales</taxon>
        <taxon>Argynnaceae</taxon>
        <taxon>Lepidopterella</taxon>
    </lineage>
</organism>
<sequence length="154" mass="17725">KGPLAFSTAERKEPGLFSIQYCHIHNMRRKVWDNALTPQTLKVYESRVMELLDLLEKKSDGFAATGNLFDLVMWVEYLGFDVMGKISFGVDFGFIKYGKTNFYVRYIHSVLQYVASLAAISRVMPFVYLMPVDEERQKDTVVFMDLGDKPTLFA</sequence>
<feature type="non-terminal residue" evidence="1">
    <location>
        <position position="154"/>
    </location>
</feature>
<protein>
    <submittedName>
        <fullName evidence="1">Uncharacterized protein</fullName>
    </submittedName>
</protein>
<reference evidence="1 2" key="1">
    <citation type="journal article" date="2016" name="Nat. Commun.">
        <title>Ectomycorrhizal ecology is imprinted in the genome of the dominant symbiotic fungus Cenococcum geophilum.</title>
        <authorList>
            <consortium name="DOE Joint Genome Institute"/>
            <person name="Peter M."/>
            <person name="Kohler A."/>
            <person name="Ohm R.A."/>
            <person name="Kuo A."/>
            <person name="Krutzmann J."/>
            <person name="Morin E."/>
            <person name="Arend M."/>
            <person name="Barry K.W."/>
            <person name="Binder M."/>
            <person name="Choi C."/>
            <person name="Clum A."/>
            <person name="Copeland A."/>
            <person name="Grisel N."/>
            <person name="Haridas S."/>
            <person name="Kipfer T."/>
            <person name="LaButti K."/>
            <person name="Lindquist E."/>
            <person name="Lipzen A."/>
            <person name="Maire R."/>
            <person name="Meier B."/>
            <person name="Mihaltcheva S."/>
            <person name="Molinier V."/>
            <person name="Murat C."/>
            <person name="Poggeler S."/>
            <person name="Quandt C.A."/>
            <person name="Sperisen C."/>
            <person name="Tritt A."/>
            <person name="Tisserant E."/>
            <person name="Crous P.W."/>
            <person name="Henrissat B."/>
            <person name="Nehls U."/>
            <person name="Egli S."/>
            <person name="Spatafora J.W."/>
            <person name="Grigoriev I.V."/>
            <person name="Martin F.M."/>
        </authorList>
    </citation>
    <scope>NUCLEOTIDE SEQUENCE [LARGE SCALE GENOMIC DNA]</scope>
    <source>
        <strain evidence="1 2">CBS 459.81</strain>
    </source>
</reference>
<dbReference type="Proteomes" id="UP000250266">
    <property type="component" value="Unassembled WGS sequence"/>
</dbReference>
<proteinExistence type="predicted"/>
<dbReference type="GO" id="GO:0005506">
    <property type="term" value="F:iron ion binding"/>
    <property type="evidence" value="ECO:0007669"/>
    <property type="project" value="InterPro"/>
</dbReference>
<dbReference type="GO" id="GO:0020037">
    <property type="term" value="F:heme binding"/>
    <property type="evidence" value="ECO:0007669"/>
    <property type="project" value="InterPro"/>
</dbReference>
<dbReference type="InterPro" id="IPR036396">
    <property type="entry name" value="Cyt_P450_sf"/>
</dbReference>
<dbReference type="AlphaFoldDB" id="A0A8E2EGN4"/>
<dbReference type="OrthoDB" id="3934656at2759"/>
<gene>
    <name evidence="1" type="ORF">K432DRAFT_467559</name>
</gene>
<dbReference type="Gene3D" id="1.10.630.10">
    <property type="entry name" value="Cytochrome P450"/>
    <property type="match status" value="1"/>
</dbReference>